<proteinExistence type="predicted"/>
<protein>
    <submittedName>
        <fullName evidence="2">Type IV pilus modification protein PilV</fullName>
    </submittedName>
</protein>
<dbReference type="NCBIfam" id="TIGR02523">
    <property type="entry name" value="type_IV_pilV"/>
    <property type="match status" value="1"/>
</dbReference>
<evidence type="ECO:0000256" key="1">
    <source>
        <dbReference type="SAM" id="Phobius"/>
    </source>
</evidence>
<comment type="caution">
    <text evidence="2">The sequence shown here is derived from an EMBL/GenBank/DDBJ whole genome shotgun (WGS) entry which is preliminary data.</text>
</comment>
<dbReference type="RefSeq" id="WP_088421318.1">
    <property type="nucleotide sequence ID" value="NZ_NJBA01000011.1"/>
</dbReference>
<reference evidence="2 3" key="1">
    <citation type="submission" date="2017-06" db="EMBL/GenBank/DDBJ databases">
        <title>Draft genome of Pseudomonas nitroreducens DF05.</title>
        <authorList>
            <person name="Iyer R."/>
        </authorList>
    </citation>
    <scope>NUCLEOTIDE SEQUENCE [LARGE SCALE GENOMIC DNA]</scope>
    <source>
        <strain evidence="2 3">DF05</strain>
    </source>
</reference>
<keyword evidence="1" id="KW-0472">Membrane</keyword>
<dbReference type="Proteomes" id="UP000198145">
    <property type="component" value="Unassembled WGS sequence"/>
</dbReference>
<feature type="transmembrane region" description="Helical" evidence="1">
    <location>
        <begin position="12"/>
        <end position="33"/>
    </location>
</feature>
<dbReference type="eggNOG" id="COG4967">
    <property type="taxonomic scope" value="Bacteria"/>
</dbReference>
<dbReference type="AlphaFoldDB" id="A0A246F426"/>
<accession>A0A246F426</accession>
<organism evidence="2 3">
    <name type="scientific">Pseudomonas nitroreducens</name>
    <dbReference type="NCBI Taxonomy" id="46680"/>
    <lineage>
        <taxon>Bacteria</taxon>
        <taxon>Pseudomonadati</taxon>
        <taxon>Pseudomonadota</taxon>
        <taxon>Gammaproteobacteria</taxon>
        <taxon>Pseudomonadales</taxon>
        <taxon>Pseudomonadaceae</taxon>
        <taxon>Pseudomonas</taxon>
    </lineage>
</organism>
<keyword evidence="1" id="KW-1133">Transmembrane helix</keyword>
<name>A0A246F426_PSENT</name>
<dbReference type="EMBL" id="NJBA01000011">
    <property type="protein sequence ID" value="OWP47936.1"/>
    <property type="molecule type" value="Genomic_DNA"/>
</dbReference>
<gene>
    <name evidence="2" type="primary">pilV</name>
    <name evidence="2" type="ORF">CEG18_25790</name>
</gene>
<evidence type="ECO:0000313" key="3">
    <source>
        <dbReference type="Proteomes" id="UP000198145"/>
    </source>
</evidence>
<sequence length="201" mass="21409">MRLTEGRPRAQRGFYLIEVLVAVMLTSVALLGMQALQGRAIAYSHDSQQRQNALLLAADLARSIQANREALASKGRLSSDAAYLVPAGTRFPSLGNGQSCATSGLGKAARAQRELACWAEQVRLKLDTDDALLSDSTFICPSRDGKTCAAGSRQPLLLIQLAWHSRNCRAGSPTTADDSDAACLSGGDAGGVERYRLSFQP</sequence>
<dbReference type="InterPro" id="IPR013362">
    <property type="entry name" value="Pilus_4_PilV"/>
</dbReference>
<evidence type="ECO:0000313" key="2">
    <source>
        <dbReference type="EMBL" id="OWP47936.1"/>
    </source>
</evidence>
<keyword evidence="1" id="KW-0812">Transmembrane</keyword>